<feature type="signal peptide" evidence="1">
    <location>
        <begin position="1"/>
        <end position="24"/>
    </location>
</feature>
<sequence>TPLVSWAPVMGLLLFNCMPETLNSALVHLQPRLGRVLGKIPGPILSRMQEYYKQSASNFYFFSLNQTLARQLVSVHLGPRYRADKSEPKNALLKDDEMFGYYLAGLIEGDGYIGEREISIAFSDKDAKNAYWLKERIGYGSIMPYKGKAAIRLCFYSKDARKRVFELINGKFVAPYKMFNLKRYEYDLKLNMPILPIKEFDLWSNPWFAGFADADGSFGIDIKESKTHKLGFNVVIHLRIKQKFREALDVIKTAFGGNISTIYKDDVRQIFAYSSTSFKISHNMIKYFDQFPPLNDSKYLHYIRWRKVYLMIQEKKHLTKRGLENIRDIKKNFRD</sequence>
<dbReference type="InterPro" id="IPR004860">
    <property type="entry name" value="LAGLIDADG_dom"/>
</dbReference>
<proteinExistence type="predicted"/>
<name>K9L3B5_MAGMU</name>
<dbReference type="SUPFAM" id="SSF55608">
    <property type="entry name" value="Homing endonucleases"/>
    <property type="match status" value="2"/>
</dbReference>
<dbReference type="InterPro" id="IPR027434">
    <property type="entry name" value="Homing_endonucl"/>
</dbReference>
<keyword evidence="3" id="KW-0496">Mitochondrion</keyword>
<feature type="non-terminal residue" evidence="3">
    <location>
        <position position="1"/>
    </location>
</feature>
<keyword evidence="3" id="KW-0378">Hydrolase</keyword>
<dbReference type="EMBL" id="JQ236859">
    <property type="protein sequence ID" value="AEY71972.2"/>
    <property type="molecule type" value="Genomic_DNA"/>
</dbReference>
<dbReference type="Gene3D" id="3.10.28.10">
    <property type="entry name" value="Homing endonucleases"/>
    <property type="match status" value="2"/>
</dbReference>
<gene>
    <name evidence="3" type="primary">orf335-2</name>
</gene>
<evidence type="ECO:0000259" key="2">
    <source>
        <dbReference type="Pfam" id="PF00961"/>
    </source>
</evidence>
<accession>K9L3B5</accession>
<keyword evidence="1" id="KW-0732">Signal</keyword>
<protein>
    <submittedName>
        <fullName evidence="3">Putative LAGLIDADG 1 endonuclease</fullName>
    </submittedName>
</protein>
<dbReference type="PANTHER" id="PTHR36181:SF3">
    <property type="entry name" value="INTRON-ENCODED DNA ENDONUCLEASE AI5 BETA"/>
    <property type="match status" value="1"/>
</dbReference>
<dbReference type="InterPro" id="IPR051289">
    <property type="entry name" value="LAGLIDADG_Endonuclease"/>
</dbReference>
<evidence type="ECO:0000313" key="3">
    <source>
        <dbReference type="EMBL" id="AEY71972.2"/>
    </source>
</evidence>
<feature type="domain" description="Homing endonuclease LAGLIDADG" evidence="2">
    <location>
        <begin position="209"/>
        <end position="309"/>
    </location>
</feature>
<dbReference type="PANTHER" id="PTHR36181">
    <property type="entry name" value="INTRON-ENCODED ENDONUCLEASE AI3-RELATED"/>
    <property type="match status" value="1"/>
</dbReference>
<organism evidence="3">
    <name type="scientific">Magnusiomyces magnusii</name>
    <name type="common">Yeast</name>
    <name type="synonym">Dipodascus magnusii</name>
    <dbReference type="NCBI Taxonomy" id="43963"/>
    <lineage>
        <taxon>Eukaryota</taxon>
        <taxon>Fungi</taxon>
        <taxon>Dikarya</taxon>
        <taxon>Ascomycota</taxon>
        <taxon>Saccharomycotina</taxon>
        <taxon>Dipodascomycetes</taxon>
        <taxon>Dipodascales</taxon>
        <taxon>Dipodascaceae</taxon>
        <taxon>Magnusiomyces</taxon>
    </lineage>
</organism>
<dbReference type="GO" id="GO:0005739">
    <property type="term" value="C:mitochondrion"/>
    <property type="evidence" value="ECO:0007669"/>
    <property type="project" value="UniProtKB-ARBA"/>
</dbReference>
<dbReference type="AlphaFoldDB" id="K9L3B5"/>
<keyword evidence="3" id="KW-0255">Endonuclease</keyword>
<reference evidence="3" key="1">
    <citation type="journal article" date="2014" name="Proc. Natl. Acad. Sci. U.S.A.">
        <title>Massive programmed translational jumping in mitochondria.</title>
        <authorList>
            <person name="Lang B.F."/>
            <person name="Jakubkova M."/>
            <person name="Hegedusova E."/>
            <person name="Daoud R."/>
            <person name="Forget L."/>
            <person name="Brejova B."/>
            <person name="Vinar T."/>
            <person name="Kosa P."/>
            <person name="Fricova D."/>
            <person name="Nebohacova M."/>
            <person name="Griac P."/>
            <person name="Tomaska L."/>
            <person name="Burger G."/>
            <person name="Nosek J."/>
        </authorList>
    </citation>
    <scope>NUCLEOTIDE SEQUENCE</scope>
    <source>
        <strain evidence="3">CBS 234.85</strain>
    </source>
</reference>
<geneLocation type="mitochondrion" evidence="3"/>
<evidence type="ECO:0000256" key="1">
    <source>
        <dbReference type="SAM" id="SignalP"/>
    </source>
</evidence>
<feature type="chain" id="PRO_5003932550" evidence="1">
    <location>
        <begin position="25"/>
        <end position="335"/>
    </location>
</feature>
<dbReference type="GO" id="GO:0004519">
    <property type="term" value="F:endonuclease activity"/>
    <property type="evidence" value="ECO:0007669"/>
    <property type="project" value="UniProtKB-KW"/>
</dbReference>
<keyword evidence="3" id="KW-0540">Nuclease</keyword>
<dbReference type="Pfam" id="PF00961">
    <property type="entry name" value="LAGLIDADG_1"/>
    <property type="match status" value="1"/>
</dbReference>